<dbReference type="PANTHER" id="PTHR16130">
    <property type="entry name" value="LYSOSOMAL COBALAMIN TRANSPORTER-RELATED"/>
    <property type="match status" value="1"/>
</dbReference>
<proteinExistence type="inferred from homology"/>
<evidence type="ECO:0000256" key="10">
    <source>
        <dbReference type="SAM" id="Phobius"/>
    </source>
</evidence>
<accession>A0A8S4MX69</accession>
<dbReference type="OrthoDB" id="73273at2759"/>
<feature type="transmembrane region" description="Helical" evidence="10">
    <location>
        <begin position="124"/>
        <end position="148"/>
    </location>
</feature>
<dbReference type="InterPro" id="IPR050854">
    <property type="entry name" value="LMBD1_LysCbl_Transport"/>
</dbReference>
<evidence type="ECO:0000256" key="3">
    <source>
        <dbReference type="ARBA" id="ARBA00022448"/>
    </source>
</evidence>
<comment type="subcellular location">
    <subcellularLocation>
        <location evidence="1">Lysosome membrane</location>
        <topology evidence="1">Multi-pass membrane protein</topology>
    </subcellularLocation>
</comment>
<keyword evidence="3" id="KW-0813">Transport</keyword>
<dbReference type="GO" id="GO:0005765">
    <property type="term" value="C:lysosomal membrane"/>
    <property type="evidence" value="ECO:0007669"/>
    <property type="project" value="UniProtKB-SubCell"/>
</dbReference>
<keyword evidence="12" id="KW-1185">Reference proteome</keyword>
<sequence length="578" mass="67003">VTIVFLYENKTKYLKIYFTLRFYFTILRMPVHAGLAVGWILFGVISALTLVFSFLYIRYYQHKYDKELSSTVTSILALSICLVTSALGPVDIFLVSYMKYSNGTFKEWANITEERKSIEDTVLYAYYALYICVMVFVFLFLPLVYFFYEEKDDDVQVSTKQRCCTAMKYTAGFLFMATILLVVGAFAPVKIPPNTNQTEWRKIEYMFKEFASNNGEDALSFVISCLTLIGLLLLIIYTAYGMSAWPIDLLKGTQSASSERMRVIDERTTNRTKIEAIRNKYSNGRPMRQRDRIKIAELEETDRLMSRQEAQLESRELSCLSKCSILLRPVEILAGIVFFLIALVVFVSLLLTNIDKVMHSLGWRMGYALPKRTLPNPVDIMLVYAQMIFPLDYIIMSGIILYFFFCSVMGIRKIGIWFCWLRMFKIRPRKTRPQGLLFMCMMLMFMVLAINILTYMVMPQYTTYGGQHYLQPENRTAIDPATNHTYIKIVLTTQPCNTHANTQLNTDVCIMTRMSFLLTRFFYKVWFFGAAYFFASWGFLGMCLIGFIVALIRRRKSAIDGEVDEDDFDSVDDELIRA</sequence>
<feature type="transmembrane region" description="Helical" evidence="10">
    <location>
        <begin position="72"/>
        <end position="98"/>
    </location>
</feature>
<evidence type="ECO:0008006" key="13">
    <source>
        <dbReference type="Google" id="ProtNLM"/>
    </source>
</evidence>
<dbReference type="Proteomes" id="UP000749559">
    <property type="component" value="Unassembled WGS sequence"/>
</dbReference>
<keyword evidence="7 10" id="KW-0472">Membrane</keyword>
<gene>
    <name evidence="11" type="ORF">OFUS_LOCUS1030</name>
</gene>
<reference evidence="11" key="1">
    <citation type="submission" date="2022-03" db="EMBL/GenBank/DDBJ databases">
        <authorList>
            <person name="Martin C."/>
        </authorList>
    </citation>
    <scope>NUCLEOTIDE SEQUENCE</scope>
</reference>
<keyword evidence="8" id="KW-0458">Lysosome</keyword>
<dbReference type="PANTHER" id="PTHR16130:SF2">
    <property type="entry name" value="LYSOSOMAL COBALAMIN TRANSPORT ESCORT PROTEIN LMBD1"/>
    <property type="match status" value="1"/>
</dbReference>
<feature type="transmembrane region" description="Helical" evidence="10">
    <location>
        <begin position="332"/>
        <end position="354"/>
    </location>
</feature>
<dbReference type="GO" id="GO:0031419">
    <property type="term" value="F:cobalamin binding"/>
    <property type="evidence" value="ECO:0007669"/>
    <property type="project" value="UniProtKB-KW"/>
</dbReference>
<evidence type="ECO:0000256" key="9">
    <source>
        <dbReference type="ARBA" id="ARBA00023285"/>
    </source>
</evidence>
<organism evidence="11 12">
    <name type="scientific">Owenia fusiformis</name>
    <name type="common">Polychaete worm</name>
    <dbReference type="NCBI Taxonomy" id="6347"/>
    <lineage>
        <taxon>Eukaryota</taxon>
        <taxon>Metazoa</taxon>
        <taxon>Spiralia</taxon>
        <taxon>Lophotrochozoa</taxon>
        <taxon>Annelida</taxon>
        <taxon>Polychaeta</taxon>
        <taxon>Sedentaria</taxon>
        <taxon>Canalipalpata</taxon>
        <taxon>Sabellida</taxon>
        <taxon>Oweniida</taxon>
        <taxon>Oweniidae</taxon>
        <taxon>Owenia</taxon>
    </lineage>
</organism>
<evidence type="ECO:0000256" key="4">
    <source>
        <dbReference type="ARBA" id="ARBA00022628"/>
    </source>
</evidence>
<dbReference type="InterPro" id="IPR006876">
    <property type="entry name" value="LMBR1-like_membr_prot"/>
</dbReference>
<comment type="caution">
    <text evidence="11">The sequence shown here is derived from an EMBL/GenBank/DDBJ whole genome shotgun (WGS) entry which is preliminary data.</text>
</comment>
<evidence type="ECO:0000313" key="12">
    <source>
        <dbReference type="Proteomes" id="UP000749559"/>
    </source>
</evidence>
<keyword evidence="4" id="KW-0846">Cobalamin</keyword>
<feature type="transmembrane region" description="Helical" evidence="10">
    <location>
        <begin position="393"/>
        <end position="415"/>
    </location>
</feature>
<dbReference type="EMBL" id="CAIIXF020000001">
    <property type="protein sequence ID" value="CAH1773431.1"/>
    <property type="molecule type" value="Genomic_DNA"/>
</dbReference>
<feature type="transmembrane region" description="Helical" evidence="10">
    <location>
        <begin position="436"/>
        <end position="458"/>
    </location>
</feature>
<feature type="non-terminal residue" evidence="11">
    <location>
        <position position="578"/>
    </location>
</feature>
<evidence type="ECO:0000256" key="5">
    <source>
        <dbReference type="ARBA" id="ARBA00022692"/>
    </source>
</evidence>
<keyword evidence="9" id="KW-0170">Cobalt</keyword>
<feature type="transmembrane region" description="Helical" evidence="10">
    <location>
        <begin position="36"/>
        <end position="60"/>
    </location>
</feature>
<dbReference type="Pfam" id="PF04791">
    <property type="entry name" value="LMBR1"/>
    <property type="match status" value="1"/>
</dbReference>
<feature type="transmembrane region" description="Helical" evidence="10">
    <location>
        <begin position="218"/>
        <end position="240"/>
    </location>
</feature>
<comment type="similarity">
    <text evidence="2">Belongs to the LIMR family. LMBRD1 subfamily.</text>
</comment>
<name>A0A8S4MX69_OWEFU</name>
<evidence type="ECO:0000256" key="8">
    <source>
        <dbReference type="ARBA" id="ARBA00023228"/>
    </source>
</evidence>
<evidence type="ECO:0000256" key="7">
    <source>
        <dbReference type="ARBA" id="ARBA00023136"/>
    </source>
</evidence>
<keyword evidence="6 10" id="KW-1133">Transmembrane helix</keyword>
<evidence type="ECO:0000256" key="1">
    <source>
        <dbReference type="ARBA" id="ARBA00004155"/>
    </source>
</evidence>
<keyword evidence="5 10" id="KW-0812">Transmembrane</keyword>
<feature type="transmembrane region" description="Helical" evidence="10">
    <location>
        <begin position="169"/>
        <end position="189"/>
    </location>
</feature>
<evidence type="ECO:0000313" key="11">
    <source>
        <dbReference type="EMBL" id="CAH1773431.1"/>
    </source>
</evidence>
<evidence type="ECO:0000256" key="2">
    <source>
        <dbReference type="ARBA" id="ARBA00009901"/>
    </source>
</evidence>
<dbReference type="AlphaFoldDB" id="A0A8S4MX69"/>
<feature type="transmembrane region" description="Helical" evidence="10">
    <location>
        <begin position="525"/>
        <end position="552"/>
    </location>
</feature>
<dbReference type="GO" id="GO:0072665">
    <property type="term" value="P:protein localization to vacuole"/>
    <property type="evidence" value="ECO:0007669"/>
    <property type="project" value="TreeGrafter"/>
</dbReference>
<protein>
    <recommendedName>
        <fullName evidence="13">Lysosomal cobalamin transporter</fullName>
    </recommendedName>
</protein>
<evidence type="ECO:0000256" key="6">
    <source>
        <dbReference type="ARBA" id="ARBA00022989"/>
    </source>
</evidence>
<dbReference type="EMBL" id="CAIIXF020000001">
    <property type="protein sequence ID" value="CAH1773432.1"/>
    <property type="molecule type" value="Genomic_DNA"/>
</dbReference>